<dbReference type="Proteomes" id="UP000004457">
    <property type="component" value="Unassembled WGS sequence"/>
</dbReference>
<organism evidence="1 2">
    <name type="scientific">Neisseria flavescens NRL30031/H210</name>
    <dbReference type="NCBI Taxonomy" id="546264"/>
    <lineage>
        <taxon>Bacteria</taxon>
        <taxon>Pseudomonadati</taxon>
        <taxon>Pseudomonadota</taxon>
        <taxon>Betaproteobacteria</taxon>
        <taxon>Neisseriales</taxon>
        <taxon>Neisseriaceae</taxon>
        <taxon>Neisseria</taxon>
    </lineage>
</organism>
<dbReference type="EMBL" id="ACEN01000082">
    <property type="protein sequence ID" value="EEG33126.1"/>
    <property type="molecule type" value="Genomic_DNA"/>
</dbReference>
<reference evidence="1 2" key="1">
    <citation type="submission" date="2009-01" db="EMBL/GenBank/DDBJ databases">
        <authorList>
            <person name="Fulton L."/>
            <person name="Clifton S."/>
            <person name="Chinwalla A.T."/>
            <person name="Mitreva M."/>
            <person name="Sodergren E."/>
            <person name="Weinstock G."/>
            <person name="Clifton S."/>
            <person name="Dooling D.J."/>
            <person name="Fulton B."/>
            <person name="Minx P."/>
            <person name="Pepin K.H."/>
            <person name="Johnson M."/>
            <person name="Bhonagiri V."/>
            <person name="Nash W.E."/>
            <person name="Mardis E.R."/>
            <person name="Wilson R.K."/>
        </authorList>
    </citation>
    <scope>NUCLEOTIDE SEQUENCE [LARGE SCALE GENOMIC DNA]</scope>
    <source>
        <strain evidence="1 2">NRL30031/H210</strain>
    </source>
</reference>
<accession>C0EPB0</accession>
<sequence>MRKALSESQTDAWAAKNVIERIEVLHVMACSFLCMKILKTFGLYKVHFQSCKFTDINLPIMLHKWQLLRT</sequence>
<evidence type="ECO:0000313" key="1">
    <source>
        <dbReference type="EMBL" id="EEG33126.1"/>
    </source>
</evidence>
<name>C0EPB0_NEIFL</name>
<protein>
    <submittedName>
        <fullName evidence="1">Uncharacterized protein</fullName>
    </submittedName>
</protein>
<keyword evidence="2" id="KW-1185">Reference proteome</keyword>
<comment type="caution">
    <text evidence="1">The sequence shown here is derived from an EMBL/GenBank/DDBJ whole genome shotgun (WGS) entry which is preliminary data.</text>
</comment>
<dbReference type="AlphaFoldDB" id="C0EPB0"/>
<gene>
    <name evidence="1" type="ORF">NEIFLAOT_01800</name>
</gene>
<evidence type="ECO:0000313" key="2">
    <source>
        <dbReference type="Proteomes" id="UP000004457"/>
    </source>
</evidence>
<proteinExistence type="predicted"/>